<dbReference type="RefSeq" id="WP_011764845.1">
    <property type="nucleotide sequence ID" value="NC_008702.1"/>
</dbReference>
<keyword evidence="4" id="KW-0408">Iron</keyword>
<dbReference type="PANTHER" id="PTHR37164">
    <property type="entry name" value="BACTERIOHEMERYTHRIN"/>
    <property type="match status" value="1"/>
</dbReference>
<dbReference type="KEGG" id="aoa:dqs_1222"/>
<comment type="similarity">
    <text evidence="1">Belongs to the hemerythrin family.</text>
</comment>
<dbReference type="OrthoDB" id="5296936at2"/>
<feature type="domain" description="Hemerythrin-like" evidence="5">
    <location>
        <begin position="14"/>
        <end position="126"/>
    </location>
</feature>
<dbReference type="eggNOG" id="COG2703">
    <property type="taxonomic scope" value="Bacteria"/>
</dbReference>
<accession>A1K4H3</accession>
<evidence type="ECO:0000313" key="7">
    <source>
        <dbReference type="Proteomes" id="UP000002588"/>
    </source>
</evidence>
<dbReference type="GO" id="GO:0046872">
    <property type="term" value="F:metal ion binding"/>
    <property type="evidence" value="ECO:0007669"/>
    <property type="project" value="UniProtKB-KW"/>
</dbReference>
<dbReference type="PROSITE" id="PS00550">
    <property type="entry name" value="HEMERYTHRINS"/>
    <property type="match status" value="1"/>
</dbReference>
<dbReference type="KEGG" id="azo:azo1111"/>
<sequence length="160" mass="19013">MAELFEWNDDYNVGVADIDEQHLELVALINQLHDAIRSHKASKQVRRTLDELAEYTRTHFAIEERLMRESNYPDYESHRSYHEALIDQIRALQAKLDGGEASITFELLHFLRTWLIRHICDVDKQFGAYFIAHGSRPEWMVEAHAAMTSRRWWQFWKARA</sequence>
<dbReference type="InterPro" id="IPR012827">
    <property type="entry name" value="Hemerythrin_metal-bd"/>
</dbReference>
<dbReference type="Proteomes" id="UP000002588">
    <property type="component" value="Chromosome"/>
</dbReference>
<dbReference type="PANTHER" id="PTHR37164:SF1">
    <property type="entry name" value="BACTERIOHEMERYTHRIN"/>
    <property type="match status" value="1"/>
</dbReference>
<evidence type="ECO:0000259" key="5">
    <source>
        <dbReference type="Pfam" id="PF01814"/>
    </source>
</evidence>
<name>A1K4H3_AZOSB</name>
<protein>
    <submittedName>
        <fullName evidence="6">Hemerythrin-like protein</fullName>
    </submittedName>
</protein>
<dbReference type="Gene3D" id="1.20.120.50">
    <property type="entry name" value="Hemerythrin-like"/>
    <property type="match status" value="1"/>
</dbReference>
<gene>
    <name evidence="6" type="primary">dcrH2</name>
    <name evidence="6" type="ordered locus">azo1111</name>
</gene>
<dbReference type="HOGENOM" id="CLU_086902_2_2_4"/>
<dbReference type="GO" id="GO:0005344">
    <property type="term" value="F:oxygen carrier activity"/>
    <property type="evidence" value="ECO:0007669"/>
    <property type="project" value="UniProtKB-KW"/>
</dbReference>
<dbReference type="NCBIfam" id="NF033749">
    <property type="entry name" value="bact_hemeryth"/>
    <property type="match status" value="1"/>
</dbReference>
<keyword evidence="3" id="KW-0479">Metal-binding</keyword>
<dbReference type="Pfam" id="PF01814">
    <property type="entry name" value="Hemerythrin"/>
    <property type="match status" value="1"/>
</dbReference>
<dbReference type="InterPro" id="IPR035938">
    <property type="entry name" value="Hemerythrin-like_sf"/>
</dbReference>
<dbReference type="NCBIfam" id="TIGR02481">
    <property type="entry name" value="hemeryth_dom"/>
    <property type="match status" value="1"/>
</dbReference>
<dbReference type="InterPro" id="IPR050669">
    <property type="entry name" value="Hemerythrin"/>
</dbReference>
<evidence type="ECO:0000256" key="1">
    <source>
        <dbReference type="ARBA" id="ARBA00010587"/>
    </source>
</evidence>
<reference evidence="6 7" key="1">
    <citation type="journal article" date="2006" name="Nat. Biotechnol.">
        <title>Complete genome of the mutualistic, N2-fixing grass endophyte Azoarcus sp. strain BH72.</title>
        <authorList>
            <person name="Krause A."/>
            <person name="Ramakumar A."/>
            <person name="Bartels D."/>
            <person name="Battistoni F."/>
            <person name="Bekel T."/>
            <person name="Boch J."/>
            <person name="Boehm M."/>
            <person name="Friedrich F."/>
            <person name="Hurek T."/>
            <person name="Krause L."/>
            <person name="Linke B."/>
            <person name="McHardy A.C."/>
            <person name="Sarkar A."/>
            <person name="Schneiker S."/>
            <person name="Syed A.A."/>
            <person name="Thauer R."/>
            <person name="Vorhoelter F.-J."/>
            <person name="Weidner S."/>
            <person name="Puehler A."/>
            <person name="Reinhold-Hurek B."/>
            <person name="Kaiser O."/>
            <person name="Goesmann A."/>
        </authorList>
    </citation>
    <scope>NUCLEOTIDE SEQUENCE [LARGE SCALE GENOMIC DNA]</scope>
    <source>
        <strain evidence="6 7">BH72</strain>
    </source>
</reference>
<evidence type="ECO:0000256" key="3">
    <source>
        <dbReference type="ARBA" id="ARBA00022723"/>
    </source>
</evidence>
<dbReference type="SUPFAM" id="SSF47188">
    <property type="entry name" value="Hemerythrin-like"/>
    <property type="match status" value="1"/>
</dbReference>
<dbReference type="STRING" id="62928.azo1111"/>
<dbReference type="AlphaFoldDB" id="A1K4H3"/>
<evidence type="ECO:0000313" key="6">
    <source>
        <dbReference type="EMBL" id="CAL93728.1"/>
    </source>
</evidence>
<keyword evidence="2" id="KW-0561">Oxygen transport</keyword>
<dbReference type="InterPro" id="IPR016131">
    <property type="entry name" value="Haemerythrin_Fe_BS"/>
</dbReference>
<evidence type="ECO:0000256" key="2">
    <source>
        <dbReference type="ARBA" id="ARBA00022621"/>
    </source>
</evidence>
<proteinExistence type="inferred from homology"/>
<dbReference type="CDD" id="cd12107">
    <property type="entry name" value="Hemerythrin"/>
    <property type="match status" value="1"/>
</dbReference>
<organism evidence="6 7">
    <name type="scientific">Azoarcus sp. (strain BH72)</name>
    <dbReference type="NCBI Taxonomy" id="418699"/>
    <lineage>
        <taxon>Bacteria</taxon>
        <taxon>Pseudomonadati</taxon>
        <taxon>Pseudomonadota</taxon>
        <taxon>Betaproteobacteria</taxon>
        <taxon>Rhodocyclales</taxon>
        <taxon>Zoogloeaceae</taxon>
        <taxon>Azoarcus</taxon>
    </lineage>
</organism>
<evidence type="ECO:0000256" key="4">
    <source>
        <dbReference type="ARBA" id="ARBA00023004"/>
    </source>
</evidence>
<dbReference type="InterPro" id="IPR012312">
    <property type="entry name" value="Hemerythrin-like"/>
</dbReference>
<keyword evidence="2" id="KW-0813">Transport</keyword>
<dbReference type="EMBL" id="AM406670">
    <property type="protein sequence ID" value="CAL93728.1"/>
    <property type="molecule type" value="Genomic_DNA"/>
</dbReference>
<keyword evidence="7" id="KW-1185">Reference proteome</keyword>